<protein>
    <recommendedName>
        <fullName evidence="4">DUF3108 domain-containing protein</fullName>
    </recommendedName>
</protein>
<dbReference type="EMBL" id="JBHUPB010000012">
    <property type="protein sequence ID" value="MFD2969224.1"/>
    <property type="molecule type" value="Genomic_DNA"/>
</dbReference>
<gene>
    <name evidence="2" type="ORF">ACFS7Y_17650</name>
</gene>
<sequence length="243" mass="27515">MNIRQIFLLLLFLPVSSSLLAETKDSITKIEIGNLSFADGQLHIHFQLGKFVAGTGNEKVDVLRRSYSLSAEVAKAYRAMINEVGILRISSHKPNCIDCKPFRIRYTLRETQHEIVAFLHNMTAEDRETLARYEKLTEKLINVSSWEKKFHDELPDGNYVAVGHMVTGKTYRKKNGQFAEVELPLYIRDGKVISVDEFEQLGVDGKRYELTKLDDPGATAIYGNAGRFGVVLIREVKEEAPLP</sequence>
<accession>A0ABW6BLM6</accession>
<evidence type="ECO:0000313" key="3">
    <source>
        <dbReference type="Proteomes" id="UP001597525"/>
    </source>
</evidence>
<keyword evidence="3" id="KW-1185">Reference proteome</keyword>
<evidence type="ECO:0000256" key="1">
    <source>
        <dbReference type="SAM" id="SignalP"/>
    </source>
</evidence>
<feature type="chain" id="PRO_5046323309" description="DUF3108 domain-containing protein" evidence="1">
    <location>
        <begin position="22"/>
        <end position="243"/>
    </location>
</feature>
<reference evidence="3" key="1">
    <citation type="journal article" date="2019" name="Int. J. Syst. Evol. Microbiol.">
        <title>The Global Catalogue of Microorganisms (GCM) 10K type strain sequencing project: providing services to taxonomists for standard genome sequencing and annotation.</title>
        <authorList>
            <consortium name="The Broad Institute Genomics Platform"/>
            <consortium name="The Broad Institute Genome Sequencing Center for Infectious Disease"/>
            <person name="Wu L."/>
            <person name="Ma J."/>
        </authorList>
    </citation>
    <scope>NUCLEOTIDE SEQUENCE [LARGE SCALE GENOMIC DNA]</scope>
    <source>
        <strain evidence="3">KCTC 22814</strain>
    </source>
</reference>
<name>A0ABW6BLM6_9SPHI</name>
<organism evidence="2 3">
    <name type="scientific">Sphingobacterium bambusae</name>
    <dbReference type="NCBI Taxonomy" id="662858"/>
    <lineage>
        <taxon>Bacteria</taxon>
        <taxon>Pseudomonadati</taxon>
        <taxon>Bacteroidota</taxon>
        <taxon>Sphingobacteriia</taxon>
        <taxon>Sphingobacteriales</taxon>
        <taxon>Sphingobacteriaceae</taxon>
        <taxon>Sphingobacterium</taxon>
    </lineage>
</organism>
<feature type="signal peptide" evidence="1">
    <location>
        <begin position="1"/>
        <end position="21"/>
    </location>
</feature>
<evidence type="ECO:0008006" key="4">
    <source>
        <dbReference type="Google" id="ProtNLM"/>
    </source>
</evidence>
<comment type="caution">
    <text evidence="2">The sequence shown here is derived from an EMBL/GenBank/DDBJ whole genome shotgun (WGS) entry which is preliminary data.</text>
</comment>
<keyword evidence="1" id="KW-0732">Signal</keyword>
<dbReference type="Proteomes" id="UP001597525">
    <property type="component" value="Unassembled WGS sequence"/>
</dbReference>
<proteinExistence type="predicted"/>
<evidence type="ECO:0000313" key="2">
    <source>
        <dbReference type="EMBL" id="MFD2969224.1"/>
    </source>
</evidence>
<dbReference type="RefSeq" id="WP_320186437.1">
    <property type="nucleotide sequence ID" value="NZ_CP138332.1"/>
</dbReference>